<organism evidence="4 5">
    <name type="scientific">Flavobacterium frigidarium</name>
    <dbReference type="NCBI Taxonomy" id="99286"/>
    <lineage>
        <taxon>Bacteria</taxon>
        <taxon>Pseudomonadati</taxon>
        <taxon>Bacteroidota</taxon>
        <taxon>Flavobacteriia</taxon>
        <taxon>Flavobacteriales</taxon>
        <taxon>Flavobacteriaceae</taxon>
        <taxon>Flavobacterium</taxon>
    </lineage>
</organism>
<evidence type="ECO:0000313" key="4">
    <source>
        <dbReference type="EMBL" id="MEZ7516546.1"/>
    </source>
</evidence>
<gene>
    <name evidence="4" type="ORF">QO192_14785</name>
</gene>
<dbReference type="Proteomes" id="UP001568894">
    <property type="component" value="Unassembled WGS sequence"/>
</dbReference>
<accession>A0ABV4KGW0</accession>
<protein>
    <recommendedName>
        <fullName evidence="2">Curli production assembly/transport component CsgE</fullName>
    </recommendedName>
</protein>
<proteinExistence type="predicted"/>
<evidence type="ECO:0000313" key="5">
    <source>
        <dbReference type="Proteomes" id="UP001568894"/>
    </source>
</evidence>
<dbReference type="RefSeq" id="WP_084157697.1">
    <property type="nucleotide sequence ID" value="NZ_JASMRN010000015.1"/>
</dbReference>
<dbReference type="Pfam" id="PF10627">
    <property type="entry name" value="CsgE"/>
    <property type="match status" value="1"/>
</dbReference>
<keyword evidence="5" id="KW-1185">Reference proteome</keyword>
<name>A0ABV4KGW0_9FLAO</name>
<sequence length="95" mass="11504">MVDETKTKIGKEFYDLYYYKYNEYNINSAKIVTIIEELSFGRNTKIMISIDNNVVYEFLARPDQEYIESMVQSSVYQTYQYLRQLENQLKSFTQY</sequence>
<evidence type="ECO:0000256" key="3">
    <source>
        <dbReference type="ARBA" id="ARBA00022729"/>
    </source>
</evidence>
<comment type="function">
    <text evidence="1">May be involved in the biogenesis of curli organelles.</text>
</comment>
<keyword evidence="3" id="KW-0732">Signal</keyword>
<dbReference type="InterPro" id="IPR018900">
    <property type="entry name" value="Curli_CsgE"/>
</dbReference>
<reference evidence="4 5" key="1">
    <citation type="submission" date="2023-05" db="EMBL/GenBank/DDBJ databases">
        <title>Adaptations of aquatic viruses from atmosphere-close ecosystems of the Central Arctic Ocean.</title>
        <authorList>
            <person name="Rahlff J."/>
            <person name="Holmfeldt K."/>
        </authorList>
    </citation>
    <scope>NUCLEOTIDE SEQUENCE [LARGE SCALE GENOMIC DNA]</scope>
    <source>
        <strain evidence="4 5">Arc14</strain>
    </source>
</reference>
<evidence type="ECO:0000256" key="1">
    <source>
        <dbReference type="ARBA" id="ARBA00003989"/>
    </source>
</evidence>
<evidence type="ECO:0000256" key="2">
    <source>
        <dbReference type="ARBA" id="ARBA00014024"/>
    </source>
</evidence>
<dbReference type="EMBL" id="JASMRN010000015">
    <property type="protein sequence ID" value="MEZ7516546.1"/>
    <property type="molecule type" value="Genomic_DNA"/>
</dbReference>
<comment type="caution">
    <text evidence="4">The sequence shown here is derived from an EMBL/GenBank/DDBJ whole genome shotgun (WGS) entry which is preliminary data.</text>
</comment>